<evidence type="ECO:0000256" key="6">
    <source>
        <dbReference type="ARBA" id="ARBA00022729"/>
    </source>
</evidence>
<reference evidence="14" key="2">
    <citation type="submission" date="2023-05" db="EMBL/GenBank/DDBJ databases">
        <authorList>
            <person name="Schelkunov M.I."/>
        </authorList>
    </citation>
    <scope>NUCLEOTIDE SEQUENCE</scope>
    <source>
        <strain evidence="14">Hsosn_3</strain>
        <tissue evidence="14">Leaf</tissue>
    </source>
</reference>
<dbReference type="AlphaFoldDB" id="A0AAD8HAN8"/>
<evidence type="ECO:0000256" key="9">
    <source>
        <dbReference type="ARBA" id="ARBA00023295"/>
    </source>
</evidence>
<sequence length="486" mass="52876">MAKDERQRVVFKLVKCLSSLEWLDDHLAAIIIFLVLVMISSSLSLSANLPVSASFSSSSATNNSYNVMTYGAIGDGTNVVFGWGEWNGMMKLKESNGSWREDLNVIPFHSIHPNQTQPKDDSQAFMKAWKAACQDESFDSTLIIPDNRTFLLKPLRFSGPCKSSNIYLKLSGNIVAPNNKLEWTGYHINAWLTFSYVNGLVITGNGQIDGQGSAWWSQPCLHDLHTGRSCKGPSALVFHSCNGLRLSGLTHRNSPRVHIILTNCYDAIISNLRITAPETSPNTDGINISGSKNVTVKNSYIGTGDDCIAVSGGSSFVNITGISCGPGHGISIGALGKGGHDEVEEIHVRNCTLTGTLTGVRVKSWQGGSGYARKISFENIKLIDVNNPIIIDQFYCPSRANCQNSVRTMKSSAVELSDIRYKSIVGTSRTDQVINLSCSRSHGCTNIRIERVYIKSTTPGKRVNANCINAHGTCSHTIPDVKCLLP</sequence>
<comment type="catalytic activity">
    <reaction evidence="11">
        <text>(1,4-alpha-D-galacturonosyl)n+m + H2O = (1,4-alpha-D-galacturonosyl)n + (1,4-alpha-D-galacturonosyl)m.</text>
        <dbReference type="EC" id="3.2.1.15"/>
    </reaction>
</comment>
<evidence type="ECO:0000256" key="8">
    <source>
        <dbReference type="ARBA" id="ARBA00022801"/>
    </source>
</evidence>
<keyword evidence="4" id="KW-0134">Cell wall</keyword>
<accession>A0AAD8HAN8</accession>
<keyword evidence="13" id="KW-0472">Membrane</keyword>
<protein>
    <recommendedName>
        <fullName evidence="3">endo-polygalacturonase</fullName>
        <ecNumber evidence="3">3.2.1.15</ecNumber>
    </recommendedName>
</protein>
<dbReference type="Gene3D" id="2.160.20.10">
    <property type="entry name" value="Single-stranded right-handed beta-helix, Pectin lyase-like"/>
    <property type="match status" value="1"/>
</dbReference>
<evidence type="ECO:0000256" key="12">
    <source>
        <dbReference type="RuleBase" id="RU361169"/>
    </source>
</evidence>
<dbReference type="InterPro" id="IPR006626">
    <property type="entry name" value="PbH1"/>
</dbReference>
<proteinExistence type="inferred from homology"/>
<dbReference type="GO" id="GO:0005975">
    <property type="term" value="P:carbohydrate metabolic process"/>
    <property type="evidence" value="ECO:0007669"/>
    <property type="project" value="InterPro"/>
</dbReference>
<dbReference type="FunFam" id="2.160.20.10:FF:000032">
    <property type="entry name" value="Pectin lyase-like superfamily protein"/>
    <property type="match status" value="1"/>
</dbReference>
<keyword evidence="13" id="KW-0812">Transmembrane</keyword>
<dbReference type="GO" id="GO:0071555">
    <property type="term" value="P:cell wall organization"/>
    <property type="evidence" value="ECO:0007669"/>
    <property type="project" value="UniProtKB-KW"/>
</dbReference>
<organism evidence="14 15">
    <name type="scientific">Heracleum sosnowskyi</name>
    <dbReference type="NCBI Taxonomy" id="360622"/>
    <lineage>
        <taxon>Eukaryota</taxon>
        <taxon>Viridiplantae</taxon>
        <taxon>Streptophyta</taxon>
        <taxon>Embryophyta</taxon>
        <taxon>Tracheophyta</taxon>
        <taxon>Spermatophyta</taxon>
        <taxon>Magnoliopsida</taxon>
        <taxon>eudicotyledons</taxon>
        <taxon>Gunneridae</taxon>
        <taxon>Pentapetalae</taxon>
        <taxon>asterids</taxon>
        <taxon>campanulids</taxon>
        <taxon>Apiales</taxon>
        <taxon>Apiaceae</taxon>
        <taxon>Apioideae</taxon>
        <taxon>apioid superclade</taxon>
        <taxon>Tordylieae</taxon>
        <taxon>Tordyliinae</taxon>
        <taxon>Heracleum</taxon>
    </lineage>
</organism>
<keyword evidence="9 12" id="KW-0326">Glycosidase</keyword>
<dbReference type="InterPro" id="IPR000743">
    <property type="entry name" value="Glyco_hydro_28"/>
</dbReference>
<evidence type="ECO:0000256" key="7">
    <source>
        <dbReference type="ARBA" id="ARBA00022737"/>
    </source>
</evidence>
<evidence type="ECO:0000313" key="15">
    <source>
        <dbReference type="Proteomes" id="UP001237642"/>
    </source>
</evidence>
<reference evidence="14" key="1">
    <citation type="submission" date="2023-02" db="EMBL/GenBank/DDBJ databases">
        <title>Genome of toxic invasive species Heracleum sosnowskyi carries increased number of genes despite the absence of recent whole-genome duplications.</title>
        <authorList>
            <person name="Schelkunov M."/>
            <person name="Shtratnikova V."/>
            <person name="Makarenko M."/>
            <person name="Klepikova A."/>
            <person name="Omelchenko D."/>
            <person name="Novikova G."/>
            <person name="Obukhova E."/>
            <person name="Bogdanov V."/>
            <person name="Penin A."/>
            <person name="Logacheva M."/>
        </authorList>
    </citation>
    <scope>NUCLEOTIDE SEQUENCE</scope>
    <source>
        <strain evidence="14">Hsosn_3</strain>
        <tissue evidence="14">Leaf</tissue>
    </source>
</reference>
<dbReference type="InterPro" id="IPR011050">
    <property type="entry name" value="Pectin_lyase_fold/virulence"/>
</dbReference>
<evidence type="ECO:0000256" key="11">
    <source>
        <dbReference type="ARBA" id="ARBA00034074"/>
    </source>
</evidence>
<evidence type="ECO:0000256" key="1">
    <source>
        <dbReference type="ARBA" id="ARBA00004191"/>
    </source>
</evidence>
<evidence type="ECO:0000256" key="10">
    <source>
        <dbReference type="ARBA" id="ARBA00023316"/>
    </source>
</evidence>
<dbReference type="InterPro" id="IPR012334">
    <property type="entry name" value="Pectin_lyas_fold"/>
</dbReference>
<dbReference type="SMART" id="SM00710">
    <property type="entry name" value="PbH1"/>
    <property type="match status" value="5"/>
</dbReference>
<keyword evidence="10" id="KW-0961">Cell wall biogenesis/degradation</keyword>
<keyword evidence="5" id="KW-0964">Secreted</keyword>
<dbReference type="PANTHER" id="PTHR31375">
    <property type="match status" value="1"/>
</dbReference>
<dbReference type="SUPFAM" id="SSF51126">
    <property type="entry name" value="Pectin lyase-like"/>
    <property type="match status" value="1"/>
</dbReference>
<keyword evidence="15" id="KW-1185">Reference proteome</keyword>
<name>A0AAD8HAN8_9APIA</name>
<keyword evidence="7" id="KW-0677">Repeat</keyword>
<gene>
    <name evidence="14" type="ORF">POM88_039601</name>
</gene>
<keyword evidence="8 12" id="KW-0378">Hydrolase</keyword>
<dbReference type="GO" id="GO:0004650">
    <property type="term" value="F:polygalacturonase activity"/>
    <property type="evidence" value="ECO:0007669"/>
    <property type="project" value="UniProtKB-EC"/>
</dbReference>
<dbReference type="Pfam" id="PF00295">
    <property type="entry name" value="Glyco_hydro_28"/>
    <property type="match status" value="1"/>
</dbReference>
<comment type="subcellular location">
    <subcellularLocation>
        <location evidence="1">Secreted</location>
        <location evidence="1">Cell wall</location>
    </subcellularLocation>
</comment>
<evidence type="ECO:0000256" key="13">
    <source>
        <dbReference type="SAM" id="Phobius"/>
    </source>
</evidence>
<evidence type="ECO:0000313" key="14">
    <source>
        <dbReference type="EMBL" id="KAK1364040.1"/>
    </source>
</evidence>
<evidence type="ECO:0000256" key="3">
    <source>
        <dbReference type="ARBA" id="ARBA00012736"/>
    </source>
</evidence>
<comment type="caution">
    <text evidence="14">The sequence shown here is derived from an EMBL/GenBank/DDBJ whole genome shotgun (WGS) entry which is preliminary data.</text>
</comment>
<evidence type="ECO:0000256" key="5">
    <source>
        <dbReference type="ARBA" id="ARBA00022525"/>
    </source>
</evidence>
<evidence type="ECO:0000256" key="4">
    <source>
        <dbReference type="ARBA" id="ARBA00022512"/>
    </source>
</evidence>
<dbReference type="EC" id="3.2.1.15" evidence="3"/>
<keyword evidence="13" id="KW-1133">Transmembrane helix</keyword>
<dbReference type="Proteomes" id="UP001237642">
    <property type="component" value="Unassembled WGS sequence"/>
</dbReference>
<keyword evidence="6" id="KW-0732">Signal</keyword>
<dbReference type="EMBL" id="JAUIZM010000009">
    <property type="protein sequence ID" value="KAK1364040.1"/>
    <property type="molecule type" value="Genomic_DNA"/>
</dbReference>
<feature type="transmembrane region" description="Helical" evidence="13">
    <location>
        <begin position="27"/>
        <end position="49"/>
    </location>
</feature>
<comment type="similarity">
    <text evidence="2 12">Belongs to the glycosyl hydrolase 28 family.</text>
</comment>
<evidence type="ECO:0000256" key="2">
    <source>
        <dbReference type="ARBA" id="ARBA00008834"/>
    </source>
</evidence>